<dbReference type="InterPro" id="IPR051105">
    <property type="entry name" value="WWC/KIBRA_Hippo_Reg"/>
</dbReference>
<dbReference type="Proteomes" id="UP001497392">
    <property type="component" value="Unassembled WGS sequence"/>
</dbReference>
<keyword evidence="3" id="KW-0597">Phosphoprotein</keyword>
<dbReference type="SMART" id="SM00456">
    <property type="entry name" value="WW"/>
    <property type="match status" value="2"/>
</dbReference>
<dbReference type="PROSITE" id="PS50020">
    <property type="entry name" value="WW_DOMAIN_2"/>
    <property type="match status" value="2"/>
</dbReference>
<gene>
    <name evidence="6" type="primary">g1800</name>
    <name evidence="6" type="ORF">VP750_LOCUS1537</name>
</gene>
<dbReference type="PROSITE" id="PS01159">
    <property type="entry name" value="WW_DOMAIN_1"/>
    <property type="match status" value="1"/>
</dbReference>
<feature type="region of interest" description="Disordered" evidence="4">
    <location>
        <begin position="374"/>
        <end position="432"/>
    </location>
</feature>
<keyword evidence="2" id="KW-0963">Cytoplasm</keyword>
<feature type="domain" description="WW" evidence="5">
    <location>
        <begin position="343"/>
        <end position="377"/>
    </location>
</feature>
<organism evidence="6 7">
    <name type="scientific">Coccomyxa viridis</name>
    <dbReference type="NCBI Taxonomy" id="1274662"/>
    <lineage>
        <taxon>Eukaryota</taxon>
        <taxon>Viridiplantae</taxon>
        <taxon>Chlorophyta</taxon>
        <taxon>core chlorophytes</taxon>
        <taxon>Trebouxiophyceae</taxon>
        <taxon>Trebouxiophyceae incertae sedis</taxon>
        <taxon>Coccomyxaceae</taxon>
        <taxon>Coccomyxa</taxon>
    </lineage>
</organism>
<evidence type="ECO:0000256" key="3">
    <source>
        <dbReference type="ARBA" id="ARBA00022553"/>
    </source>
</evidence>
<dbReference type="EMBL" id="CAXHTA020000002">
    <property type="protein sequence ID" value="CAL5219878.1"/>
    <property type="molecule type" value="Genomic_DNA"/>
</dbReference>
<evidence type="ECO:0000256" key="1">
    <source>
        <dbReference type="ARBA" id="ARBA00004496"/>
    </source>
</evidence>
<comment type="subcellular location">
    <subcellularLocation>
        <location evidence="1">Cytoplasm</location>
    </subcellularLocation>
</comment>
<dbReference type="PANTHER" id="PTHR14791:SF29">
    <property type="entry name" value="PROTEIN KIBRA"/>
    <property type="match status" value="1"/>
</dbReference>
<dbReference type="CDD" id="cd00201">
    <property type="entry name" value="WW"/>
    <property type="match status" value="2"/>
</dbReference>
<evidence type="ECO:0000256" key="2">
    <source>
        <dbReference type="ARBA" id="ARBA00022490"/>
    </source>
</evidence>
<evidence type="ECO:0000313" key="7">
    <source>
        <dbReference type="Proteomes" id="UP001497392"/>
    </source>
</evidence>
<name>A0ABP1FIU7_9CHLO</name>
<dbReference type="PANTHER" id="PTHR14791">
    <property type="entry name" value="BOMB/KIRA PROTEINS"/>
    <property type="match status" value="1"/>
</dbReference>
<evidence type="ECO:0000313" key="6">
    <source>
        <dbReference type="EMBL" id="CAL5219878.1"/>
    </source>
</evidence>
<evidence type="ECO:0000259" key="5">
    <source>
        <dbReference type="PROSITE" id="PS50020"/>
    </source>
</evidence>
<dbReference type="InterPro" id="IPR036020">
    <property type="entry name" value="WW_dom_sf"/>
</dbReference>
<dbReference type="Pfam" id="PF00397">
    <property type="entry name" value="WW"/>
    <property type="match status" value="2"/>
</dbReference>
<dbReference type="InterPro" id="IPR001202">
    <property type="entry name" value="WW_dom"/>
</dbReference>
<feature type="domain" description="WW" evidence="5">
    <location>
        <begin position="419"/>
        <end position="453"/>
    </location>
</feature>
<feature type="compositionally biased region" description="Low complexity" evidence="4">
    <location>
        <begin position="374"/>
        <end position="423"/>
    </location>
</feature>
<feature type="compositionally biased region" description="Low complexity" evidence="4">
    <location>
        <begin position="315"/>
        <end position="335"/>
    </location>
</feature>
<feature type="region of interest" description="Disordered" evidence="4">
    <location>
        <begin position="1"/>
        <end position="291"/>
    </location>
</feature>
<sequence>MMDLPMQEKLLRMSAEAQADRKGPAPAASQKERGAGDWQLYQSPAAVLKEVAARNAQARLPGPPSVPQLPGPPGPPRRPPGPPGPPGSRAVQPSGPPRPPGTPAGSQMRPPGPPRPPGAHGMSQPRPPGPPQAPSSNGHLQPPDGPSAHAPPGQMRDGMQAHVPVQHVPLSVPGPRPPRVATQAPESSPASLQHTPSPNSVQAPSPGGGLERRLSDSSTGGTLASPGVTPTEGQKGRRPSYFARPQIRAAPQPAAHAEAAAAAQGGMANGASPLAAAAPAAEAAAAPAKELPPLLRARLAKRGIMAGSSREGSSPAADPPASTAAAAAAPAAVAPQPAVIKDDSLPGGWSSAVDPTYNHVYYFNVSTGQRTWEKPAAAPKASKAEPPAQAAPQAPAAAAAAAAMPAPASRLAPPPKLASSLPPGWGQATDPSSGRTYYFHSVTGATQWDEPKGGQALTGPFVPSPTFTGAAAGYVFKMGPKGLGYYQDTASGVEVPSVAAAASAIVPAAQPRSVTIERPARERMAAQGRPPRPKAEAIDPMDPSAYSDAPKGGWSSGLQGAQPRAADTTATGPLFQQRPYPSPGSVLRQNQRLIEEQEPQIGPTAPQ</sequence>
<reference evidence="6 7" key="1">
    <citation type="submission" date="2024-06" db="EMBL/GenBank/DDBJ databases">
        <authorList>
            <person name="Kraege A."/>
            <person name="Thomma B."/>
        </authorList>
    </citation>
    <scope>NUCLEOTIDE SEQUENCE [LARGE SCALE GENOMIC DNA]</scope>
</reference>
<proteinExistence type="predicted"/>
<dbReference type="Gene3D" id="3.40.30.10">
    <property type="entry name" value="Glutaredoxin"/>
    <property type="match status" value="1"/>
</dbReference>
<evidence type="ECO:0000256" key="4">
    <source>
        <dbReference type="SAM" id="MobiDB-lite"/>
    </source>
</evidence>
<feature type="compositionally biased region" description="Polar residues" evidence="4">
    <location>
        <begin position="184"/>
        <end position="203"/>
    </location>
</feature>
<feature type="compositionally biased region" description="Pro residues" evidence="4">
    <location>
        <begin position="61"/>
        <end position="86"/>
    </location>
</feature>
<protein>
    <submittedName>
        <fullName evidence="6">G1800 protein</fullName>
    </submittedName>
</protein>
<accession>A0ABP1FIU7</accession>
<feature type="region of interest" description="Disordered" evidence="4">
    <location>
        <begin position="305"/>
        <end position="335"/>
    </location>
</feature>
<keyword evidence="7" id="KW-1185">Reference proteome</keyword>
<dbReference type="SUPFAM" id="SSF51045">
    <property type="entry name" value="WW domain"/>
    <property type="match status" value="2"/>
</dbReference>
<feature type="region of interest" description="Disordered" evidence="4">
    <location>
        <begin position="513"/>
        <end position="607"/>
    </location>
</feature>
<dbReference type="Gene3D" id="2.20.70.10">
    <property type="match status" value="2"/>
</dbReference>
<feature type="compositionally biased region" description="Low complexity" evidence="4">
    <location>
        <begin position="243"/>
        <end position="291"/>
    </location>
</feature>
<comment type="caution">
    <text evidence="6">The sequence shown here is derived from an EMBL/GenBank/DDBJ whole genome shotgun (WGS) entry which is preliminary data.</text>
</comment>